<gene>
    <name evidence="4" type="ORF">RFI_36860</name>
</gene>
<dbReference type="InterPro" id="IPR004843">
    <property type="entry name" value="Calcineurin-like_PHP"/>
</dbReference>
<dbReference type="AlphaFoldDB" id="X6LIP6"/>
<feature type="domain" description="Purple acid phosphatase C-terminal" evidence="3">
    <location>
        <begin position="157"/>
        <end position="222"/>
    </location>
</feature>
<dbReference type="OMA" id="PXDFAYN"/>
<evidence type="ECO:0000259" key="3">
    <source>
        <dbReference type="Pfam" id="PF14008"/>
    </source>
</evidence>
<sequence>MVSVGNHEKFDNFTSFRHRFFVPPSLTQLSPRQQFFYYSYNVGRLHVISMCTEQYVYDYSPGSAQYQWLVNDLQTINRTETPCVLIIGHRPMYSSDLGTDSGPLQLYIEPLLHQYRVDLAIWGHMHCYERTYPVYNNTVAIDTTDPSSFRYYQQPNATVHFTIGTAGAVIDEQFQEPPPSWSAFRNGTLLESPYGFGVLKIYNDTHLYLEFRTIEGHGNVMDYVWIVK</sequence>
<organism evidence="4 5">
    <name type="scientific">Reticulomyxa filosa</name>
    <dbReference type="NCBI Taxonomy" id="46433"/>
    <lineage>
        <taxon>Eukaryota</taxon>
        <taxon>Sar</taxon>
        <taxon>Rhizaria</taxon>
        <taxon>Retaria</taxon>
        <taxon>Foraminifera</taxon>
        <taxon>Monothalamids</taxon>
        <taxon>Reticulomyxidae</taxon>
        <taxon>Reticulomyxa</taxon>
    </lineage>
</organism>
<dbReference type="InterPro" id="IPR029052">
    <property type="entry name" value="Metallo-depent_PP-like"/>
</dbReference>
<dbReference type="GO" id="GO:0016787">
    <property type="term" value="F:hydrolase activity"/>
    <property type="evidence" value="ECO:0007669"/>
    <property type="project" value="InterPro"/>
</dbReference>
<dbReference type="Pfam" id="PF00149">
    <property type="entry name" value="Metallophos"/>
    <property type="match status" value="1"/>
</dbReference>
<comment type="caution">
    <text evidence="4">The sequence shown here is derived from an EMBL/GenBank/DDBJ whole genome shotgun (WGS) entry which is preliminary data.</text>
</comment>
<accession>X6LIP6</accession>
<evidence type="ECO:0008006" key="6">
    <source>
        <dbReference type="Google" id="ProtNLM"/>
    </source>
</evidence>
<evidence type="ECO:0000259" key="2">
    <source>
        <dbReference type="Pfam" id="PF00149"/>
    </source>
</evidence>
<protein>
    <recommendedName>
        <fullName evidence="6">Calcineurin-like phosphoesterase domain-containing protein</fullName>
    </recommendedName>
</protein>
<dbReference type="PANTHER" id="PTHR45867">
    <property type="entry name" value="PURPLE ACID PHOSPHATASE"/>
    <property type="match status" value="1"/>
</dbReference>
<dbReference type="Pfam" id="PF14008">
    <property type="entry name" value="Metallophos_C"/>
    <property type="match status" value="1"/>
</dbReference>
<evidence type="ECO:0000256" key="1">
    <source>
        <dbReference type="ARBA" id="ARBA00023180"/>
    </source>
</evidence>
<reference evidence="4 5" key="1">
    <citation type="journal article" date="2013" name="Curr. Biol.">
        <title>The Genome of the Foraminiferan Reticulomyxa filosa.</title>
        <authorList>
            <person name="Glockner G."/>
            <person name="Hulsmann N."/>
            <person name="Schleicher M."/>
            <person name="Noegel A.A."/>
            <person name="Eichinger L."/>
            <person name="Gallinger C."/>
            <person name="Pawlowski J."/>
            <person name="Sierra R."/>
            <person name="Euteneuer U."/>
            <person name="Pillet L."/>
            <person name="Moustafa A."/>
            <person name="Platzer M."/>
            <person name="Groth M."/>
            <person name="Szafranski K."/>
            <person name="Schliwa M."/>
        </authorList>
    </citation>
    <scope>NUCLEOTIDE SEQUENCE [LARGE SCALE GENOMIC DNA]</scope>
</reference>
<evidence type="ECO:0000313" key="5">
    <source>
        <dbReference type="Proteomes" id="UP000023152"/>
    </source>
</evidence>
<dbReference type="InterPro" id="IPR025733">
    <property type="entry name" value="PAPs_C"/>
</dbReference>
<evidence type="ECO:0000313" key="4">
    <source>
        <dbReference type="EMBL" id="ETO00580.1"/>
    </source>
</evidence>
<feature type="domain" description="Calcineurin-like phosphoesterase" evidence="2">
    <location>
        <begin position="2"/>
        <end position="128"/>
    </location>
</feature>
<dbReference type="CDD" id="cd00839">
    <property type="entry name" value="MPP_PAPs"/>
    <property type="match status" value="1"/>
</dbReference>
<dbReference type="InterPro" id="IPR041792">
    <property type="entry name" value="MPP_PAP"/>
</dbReference>
<keyword evidence="5" id="KW-1185">Reference proteome</keyword>
<name>X6LIP6_RETFI</name>
<proteinExistence type="predicted"/>
<dbReference type="SUPFAM" id="SSF56300">
    <property type="entry name" value="Metallo-dependent phosphatases"/>
    <property type="match status" value="1"/>
</dbReference>
<dbReference type="Gene3D" id="3.60.21.10">
    <property type="match status" value="1"/>
</dbReference>
<dbReference type="Proteomes" id="UP000023152">
    <property type="component" value="Unassembled WGS sequence"/>
</dbReference>
<keyword evidence="1" id="KW-0325">Glycoprotein</keyword>
<dbReference type="OrthoDB" id="45007at2759"/>
<dbReference type="EMBL" id="ASPP01040649">
    <property type="protein sequence ID" value="ETO00580.1"/>
    <property type="molecule type" value="Genomic_DNA"/>
</dbReference>